<dbReference type="EMBL" id="JAYWLC010000002">
    <property type="protein sequence ID" value="MER5170902.1"/>
    <property type="molecule type" value="Genomic_DNA"/>
</dbReference>
<name>A0ABV1SDB3_9RHOB</name>
<sequence length="108" mass="11417">MQKKLFALSLGFLALILAAQNLRAETPACGDRSEIVVELANRYQETQRSTGIAANNTLMELFAAESGTWTLLATTPGGTSCLIASGMDFKTQSGGFGRAFGTGPKKDI</sequence>
<keyword evidence="3" id="KW-1185">Reference proteome</keyword>
<evidence type="ECO:0000313" key="3">
    <source>
        <dbReference type="Proteomes" id="UP001438953"/>
    </source>
</evidence>
<organism evidence="2 3">
    <name type="scientific">Thioclava kandeliae</name>
    <dbReference type="NCBI Taxonomy" id="3070818"/>
    <lineage>
        <taxon>Bacteria</taxon>
        <taxon>Pseudomonadati</taxon>
        <taxon>Pseudomonadota</taxon>
        <taxon>Alphaproteobacteria</taxon>
        <taxon>Rhodobacterales</taxon>
        <taxon>Paracoccaceae</taxon>
        <taxon>Thioclava</taxon>
    </lineage>
</organism>
<protein>
    <submittedName>
        <fullName evidence="2">Uncharacterized protein</fullName>
    </submittedName>
</protein>
<accession>A0ABV1SDB3</accession>
<dbReference type="Proteomes" id="UP001438953">
    <property type="component" value="Unassembled WGS sequence"/>
</dbReference>
<evidence type="ECO:0000313" key="2">
    <source>
        <dbReference type="EMBL" id="MER5170902.1"/>
    </source>
</evidence>
<feature type="signal peptide" evidence="1">
    <location>
        <begin position="1"/>
        <end position="24"/>
    </location>
</feature>
<comment type="caution">
    <text evidence="2">The sequence shown here is derived from an EMBL/GenBank/DDBJ whole genome shotgun (WGS) entry which is preliminary data.</text>
</comment>
<evidence type="ECO:0000256" key="1">
    <source>
        <dbReference type="SAM" id="SignalP"/>
    </source>
</evidence>
<gene>
    <name evidence="2" type="ORF">VSX56_03860</name>
</gene>
<dbReference type="RefSeq" id="WP_339113491.1">
    <property type="nucleotide sequence ID" value="NZ_JAYWLC010000002.1"/>
</dbReference>
<keyword evidence="1" id="KW-0732">Signal</keyword>
<proteinExistence type="predicted"/>
<reference evidence="2 3" key="1">
    <citation type="submission" date="2024-06" db="EMBL/GenBank/DDBJ databases">
        <title>Thioclava kandeliae sp. nov. from a rhizosphere soil sample of Kandelia candel in a mangrove.</title>
        <authorList>
            <person name="Mu T."/>
        </authorList>
    </citation>
    <scope>NUCLEOTIDE SEQUENCE [LARGE SCALE GENOMIC DNA]</scope>
    <source>
        <strain evidence="2 3">CPCC 100088</strain>
    </source>
</reference>
<feature type="chain" id="PRO_5046671177" evidence="1">
    <location>
        <begin position="25"/>
        <end position="108"/>
    </location>
</feature>